<reference evidence="1 2" key="1">
    <citation type="journal article" date="2024" name="Int. J. Syst. Evol. Microbiol.">
        <title>Paenibacillus hexagrammi sp. nov., a novel bacterium isolated from the gut content of Hexagrammos agrammus.</title>
        <authorList>
            <person name="Jung H.K."/>
            <person name="Kim D.G."/>
            <person name="Zin H."/>
            <person name="Park J."/>
            <person name="Jung H."/>
            <person name="Kim Y.O."/>
            <person name="Kong H.J."/>
            <person name="Kim J.W."/>
            <person name="Kim Y.S."/>
        </authorList>
    </citation>
    <scope>NUCLEOTIDE SEQUENCE [LARGE SCALE GENOMIC DNA]</scope>
    <source>
        <strain evidence="1 2">YPD9-1</strain>
    </source>
</reference>
<evidence type="ECO:0000313" key="1">
    <source>
        <dbReference type="EMBL" id="UJF32663.1"/>
    </source>
</evidence>
<protein>
    <submittedName>
        <fullName evidence="1">DNA phosphorothioation-dependent restriction protein DptG</fullName>
    </submittedName>
</protein>
<organism evidence="1 2">
    <name type="scientific">Paenibacillus hexagrammi</name>
    <dbReference type="NCBI Taxonomy" id="2908839"/>
    <lineage>
        <taxon>Bacteria</taxon>
        <taxon>Bacillati</taxon>
        <taxon>Bacillota</taxon>
        <taxon>Bacilli</taxon>
        <taxon>Bacillales</taxon>
        <taxon>Paenibacillaceae</taxon>
        <taxon>Paenibacillus</taxon>
    </lineage>
</organism>
<keyword evidence="2" id="KW-1185">Reference proteome</keyword>
<dbReference type="NCBIfam" id="TIGR03236">
    <property type="entry name" value="dnd_assoc_1"/>
    <property type="match status" value="1"/>
</dbReference>
<evidence type="ECO:0000313" key="2">
    <source>
        <dbReference type="Proteomes" id="UP001649230"/>
    </source>
</evidence>
<accession>A0ABY3SF87</accession>
<dbReference type="Proteomes" id="UP001649230">
    <property type="component" value="Chromosome"/>
</dbReference>
<gene>
    <name evidence="1" type="primary">dptG</name>
    <name evidence="1" type="ORF">L0M14_24040</name>
</gene>
<dbReference type="RefSeq" id="WP_235119011.1">
    <property type="nucleotide sequence ID" value="NZ_CP090978.1"/>
</dbReference>
<sequence>MNYALMVEDLQMLNKSSHQTGKDIDSLLPFTTHTFKELRKNFYKLTGDIVRNICQVKWRDVQVKDEFEVNPLIKSLKQEMRFEFELETEIERFLQDYLYGASGEIIITHPYLFNYSESPDKKEYRKISKFTAEILVGDNEEVRNIFLNKKTDNILDELVLDKLNLSFNSEDNDYTNKLPVISELYCDDLLYLSKHKDYFLNAFPMITRFYIFMYVCQLILKFDRFYEADYEKLTAIYFALDWEVGVGKRREATNELEGYKRIKDKAKYLFVHMNTLAQLNRFEANKYEGKYRFLHYKEILEQINELEIEKKTEYLASLQRWIQEYQTIFSTKVSEKDIPKTIEEAIKTLFKSNTEGIVEGAAKKFGDYIEDLGGNEFLKFRGKVGTTMNLTKEMLLMLAGVCIRDTRIPLNQLFEEFNKRGIKLDRISKKIVIELLDSLNFIDKKSDSGDAQYVKPIL</sequence>
<dbReference type="EMBL" id="CP090978">
    <property type="protein sequence ID" value="UJF32663.1"/>
    <property type="molecule type" value="Genomic_DNA"/>
</dbReference>
<dbReference type="InterPro" id="IPR017645">
    <property type="entry name" value="Dnd_assoc_1"/>
</dbReference>
<name>A0ABY3SF87_9BACL</name>
<proteinExistence type="predicted"/>